<dbReference type="Gene3D" id="3.30.260.10">
    <property type="entry name" value="TCP-1-like chaperonin intermediate domain"/>
    <property type="match status" value="1"/>
</dbReference>
<dbReference type="AlphaFoldDB" id="A0AAU9NJ78"/>
<evidence type="ECO:0000313" key="5">
    <source>
        <dbReference type="Proteomes" id="UP001157418"/>
    </source>
</evidence>
<dbReference type="NCBIfam" id="NF009487">
    <property type="entry name" value="PRK12849.1"/>
    <property type="match status" value="1"/>
</dbReference>
<dbReference type="PANTHER" id="PTHR45633">
    <property type="entry name" value="60 KDA HEAT SHOCK PROTEIN, MITOCHONDRIAL"/>
    <property type="match status" value="1"/>
</dbReference>
<dbReference type="InterPro" id="IPR027409">
    <property type="entry name" value="GroEL-like_apical_dom_sf"/>
</dbReference>
<dbReference type="FunFam" id="3.50.7.10:FF:000001">
    <property type="entry name" value="60 kDa chaperonin"/>
    <property type="match status" value="1"/>
</dbReference>
<dbReference type="GO" id="GO:0042026">
    <property type="term" value="P:protein refolding"/>
    <property type="evidence" value="ECO:0007669"/>
    <property type="project" value="InterPro"/>
</dbReference>
<evidence type="ECO:0000313" key="4">
    <source>
        <dbReference type="EMBL" id="CAH1437903.1"/>
    </source>
</evidence>
<dbReference type="PRINTS" id="PR00298">
    <property type="entry name" value="CHAPERONIN60"/>
</dbReference>
<protein>
    <submittedName>
        <fullName evidence="4">Uncharacterized protein</fullName>
    </submittedName>
</protein>
<keyword evidence="2" id="KW-0143">Chaperone</keyword>
<organism evidence="4 5">
    <name type="scientific">Lactuca virosa</name>
    <dbReference type="NCBI Taxonomy" id="75947"/>
    <lineage>
        <taxon>Eukaryota</taxon>
        <taxon>Viridiplantae</taxon>
        <taxon>Streptophyta</taxon>
        <taxon>Embryophyta</taxon>
        <taxon>Tracheophyta</taxon>
        <taxon>Spermatophyta</taxon>
        <taxon>Magnoliopsida</taxon>
        <taxon>eudicotyledons</taxon>
        <taxon>Gunneridae</taxon>
        <taxon>Pentapetalae</taxon>
        <taxon>asterids</taxon>
        <taxon>campanulids</taxon>
        <taxon>Asterales</taxon>
        <taxon>Asteraceae</taxon>
        <taxon>Cichorioideae</taxon>
        <taxon>Cichorieae</taxon>
        <taxon>Lactucinae</taxon>
        <taxon>Lactuca</taxon>
    </lineage>
</organism>
<evidence type="ECO:0000256" key="1">
    <source>
        <dbReference type="ARBA" id="ARBA00006607"/>
    </source>
</evidence>
<dbReference type="GO" id="GO:0140662">
    <property type="term" value="F:ATP-dependent protein folding chaperone"/>
    <property type="evidence" value="ECO:0007669"/>
    <property type="project" value="InterPro"/>
</dbReference>
<dbReference type="InterPro" id="IPR001844">
    <property type="entry name" value="Cpn60/GroEL"/>
</dbReference>
<name>A0AAU9NJ78_9ASTR</name>
<dbReference type="EMBL" id="CAKMRJ010004445">
    <property type="protein sequence ID" value="CAH1437903.1"/>
    <property type="molecule type" value="Genomic_DNA"/>
</dbReference>
<dbReference type="InterPro" id="IPR027413">
    <property type="entry name" value="GROEL-like_equatorial_sf"/>
</dbReference>
<comment type="similarity">
    <text evidence="1 3">Belongs to the chaperonin (HSP60) family.</text>
</comment>
<dbReference type="SUPFAM" id="SSF48592">
    <property type="entry name" value="GroEL equatorial domain-like"/>
    <property type="match status" value="1"/>
</dbReference>
<dbReference type="SUPFAM" id="SSF52029">
    <property type="entry name" value="GroEL apical domain-like"/>
    <property type="match status" value="1"/>
</dbReference>
<dbReference type="InterPro" id="IPR002423">
    <property type="entry name" value="Cpn60/GroEL/TCP-1"/>
</dbReference>
<reference evidence="4 5" key="1">
    <citation type="submission" date="2022-01" db="EMBL/GenBank/DDBJ databases">
        <authorList>
            <person name="Xiong W."/>
            <person name="Schranz E."/>
        </authorList>
    </citation>
    <scope>NUCLEOTIDE SEQUENCE [LARGE SCALE GENOMIC DNA]</scope>
</reference>
<gene>
    <name evidence="4" type="ORF">LVIROSA_LOCUS24195</name>
</gene>
<accession>A0AAU9NJ78</accession>
<keyword evidence="5" id="KW-1185">Reference proteome</keyword>
<evidence type="ECO:0000256" key="3">
    <source>
        <dbReference type="RuleBase" id="RU000418"/>
    </source>
</evidence>
<evidence type="ECO:0000256" key="2">
    <source>
        <dbReference type="ARBA" id="ARBA00023186"/>
    </source>
</evidence>
<proteinExistence type="inferred from homology"/>
<dbReference type="Proteomes" id="UP001157418">
    <property type="component" value="Unassembled WGS sequence"/>
</dbReference>
<dbReference type="Pfam" id="PF00118">
    <property type="entry name" value="Cpn60_TCP1"/>
    <property type="match status" value="1"/>
</dbReference>
<comment type="caution">
    <text evidence="4">The sequence shown here is derived from an EMBL/GenBank/DDBJ whole genome shotgun (WGS) entry which is preliminary data.</text>
</comment>
<dbReference type="GO" id="GO:0005524">
    <property type="term" value="F:ATP binding"/>
    <property type="evidence" value="ECO:0007669"/>
    <property type="project" value="InterPro"/>
</dbReference>
<dbReference type="Gene3D" id="3.50.7.10">
    <property type="entry name" value="GroEL"/>
    <property type="match status" value="1"/>
</dbReference>
<dbReference type="Gene3D" id="1.10.560.10">
    <property type="entry name" value="GroEL-like equatorial domain"/>
    <property type="match status" value="1"/>
</dbReference>
<dbReference type="InterPro" id="IPR027410">
    <property type="entry name" value="TCP-1-like_intermed_sf"/>
</dbReference>
<sequence>MVIDRGYISPYFVTDPEKLIVELENARVLVTDQEISSNKDIIPLVEKIMSLNAPLLIIAEDVTGEALATLVINKVRGVLKVAAIKAPGIGERRKALLQDIAIMTGATFLSSESGLLIENISVEQFGKAKTVTVSKESTTINANADGASKDKIEWRVSEIKKELSETDSLYDSEQLAKQIANLSRRVAVIKVGGSATETELSRFEDAKNATFSAIKEGIVPGGGAAFVHLSTLVPAIKEKLDNADERLGADIIQKAIVAPASLIAQNAGIDGEVAVEKVKEGEWEMGYNAVTNEYENLVEAGVVDPAKVARSALENAALVAGRVLITQGTLLDNIMAMSDVAVV</sequence>